<organism evidence="2 3">
    <name type="scientific">Apodemus speciosus</name>
    <name type="common">Large Japanese field mouse</name>
    <dbReference type="NCBI Taxonomy" id="105296"/>
    <lineage>
        <taxon>Eukaryota</taxon>
        <taxon>Metazoa</taxon>
        <taxon>Chordata</taxon>
        <taxon>Craniata</taxon>
        <taxon>Vertebrata</taxon>
        <taxon>Euteleostomi</taxon>
        <taxon>Mammalia</taxon>
        <taxon>Eutheria</taxon>
        <taxon>Euarchontoglires</taxon>
        <taxon>Glires</taxon>
        <taxon>Rodentia</taxon>
        <taxon>Myomorpha</taxon>
        <taxon>Muroidea</taxon>
        <taxon>Muridae</taxon>
        <taxon>Murinae</taxon>
        <taxon>Apodemus</taxon>
    </lineage>
</organism>
<sequence length="33" mass="3686">MGTQDTQDDQPRDDITYSGLDLPTSIKTQTCLQ</sequence>
<evidence type="ECO:0000313" key="2">
    <source>
        <dbReference type="EMBL" id="GAB1287261.1"/>
    </source>
</evidence>
<gene>
    <name evidence="2" type="ORF">APTSU1_000249100</name>
</gene>
<reference evidence="2 3" key="1">
    <citation type="submission" date="2024-08" db="EMBL/GenBank/DDBJ databases">
        <title>The draft genome of Apodemus speciosus.</title>
        <authorList>
            <person name="Nabeshima K."/>
            <person name="Suzuki S."/>
            <person name="Onuma M."/>
        </authorList>
    </citation>
    <scope>NUCLEOTIDE SEQUENCE [LARGE SCALE GENOMIC DNA]</scope>
    <source>
        <strain evidence="2">IB14-021</strain>
    </source>
</reference>
<evidence type="ECO:0000313" key="3">
    <source>
        <dbReference type="Proteomes" id="UP001623349"/>
    </source>
</evidence>
<protein>
    <submittedName>
        <fullName evidence="2">Uncharacterized protein</fullName>
    </submittedName>
</protein>
<proteinExistence type="predicted"/>
<evidence type="ECO:0000256" key="1">
    <source>
        <dbReference type="SAM" id="MobiDB-lite"/>
    </source>
</evidence>
<dbReference type="Proteomes" id="UP001623349">
    <property type="component" value="Unassembled WGS sequence"/>
</dbReference>
<keyword evidence="3" id="KW-1185">Reference proteome</keyword>
<accession>A0ABQ0EKF0</accession>
<comment type="caution">
    <text evidence="2">The sequence shown here is derived from an EMBL/GenBank/DDBJ whole genome shotgun (WGS) entry which is preliminary data.</text>
</comment>
<feature type="region of interest" description="Disordered" evidence="1">
    <location>
        <begin position="1"/>
        <end position="21"/>
    </location>
</feature>
<dbReference type="EMBL" id="BAAFST010000002">
    <property type="protein sequence ID" value="GAB1287261.1"/>
    <property type="molecule type" value="Genomic_DNA"/>
</dbReference>
<name>A0ABQ0EKF0_APOSI</name>